<dbReference type="GO" id="GO:0016151">
    <property type="term" value="F:nickel cation binding"/>
    <property type="evidence" value="ECO:0007669"/>
    <property type="project" value="UniProtKB-UniRule"/>
</dbReference>
<keyword evidence="3 4" id="KW-0862">Zinc</keyword>
<feature type="binding site" evidence="4">
    <location>
        <position position="89"/>
    </location>
    <ligand>
        <name>Zn(2+)</name>
        <dbReference type="ChEBI" id="CHEBI:29105"/>
    </ligand>
</feature>
<dbReference type="PANTHER" id="PTHR34535:SF3">
    <property type="entry name" value="HYDROGENASE MATURATION FACTOR HYPA"/>
    <property type="match status" value="1"/>
</dbReference>
<organism evidence="5 6">
    <name type="scientific">Clostridium chromiireducens</name>
    <dbReference type="NCBI Taxonomy" id="225345"/>
    <lineage>
        <taxon>Bacteria</taxon>
        <taxon>Bacillati</taxon>
        <taxon>Bacillota</taxon>
        <taxon>Clostridia</taxon>
        <taxon>Eubacteriales</taxon>
        <taxon>Clostridiaceae</taxon>
        <taxon>Clostridium</taxon>
    </lineage>
</organism>
<proteinExistence type="inferred from homology"/>
<dbReference type="PIRSF" id="PIRSF004761">
    <property type="entry name" value="Hydrgn_mat_HypA"/>
    <property type="match status" value="1"/>
</dbReference>
<keyword evidence="6" id="KW-1185">Reference proteome</keyword>
<name>A0A1V4IKX6_9CLOT</name>
<dbReference type="Pfam" id="PF01155">
    <property type="entry name" value="HypA"/>
    <property type="match status" value="1"/>
</dbReference>
<dbReference type="Proteomes" id="UP000191056">
    <property type="component" value="Unassembled WGS sequence"/>
</dbReference>
<keyword evidence="2 4" id="KW-0479">Metal-binding</keyword>
<evidence type="ECO:0000256" key="4">
    <source>
        <dbReference type="HAMAP-Rule" id="MF_00213"/>
    </source>
</evidence>
<keyword evidence="1 4" id="KW-0533">Nickel</keyword>
<evidence type="ECO:0000256" key="3">
    <source>
        <dbReference type="ARBA" id="ARBA00022833"/>
    </source>
</evidence>
<dbReference type="AlphaFoldDB" id="A0A1V4IKX6"/>
<dbReference type="Gene3D" id="3.30.2320.80">
    <property type="match status" value="1"/>
</dbReference>
<comment type="caution">
    <text evidence="5">The sequence shown here is derived from an EMBL/GenBank/DDBJ whole genome shotgun (WGS) entry which is preliminary data.</text>
</comment>
<comment type="similarity">
    <text evidence="4">Belongs to the HypA/HybF family.</text>
</comment>
<comment type="function">
    <text evidence="4">Involved in the maturation of [NiFe] hydrogenases. Required for nickel insertion into the metal center of the hydrogenase.</text>
</comment>
<dbReference type="EMBL" id="MZGT01000037">
    <property type="protein sequence ID" value="OPJ60698.1"/>
    <property type="molecule type" value="Genomic_DNA"/>
</dbReference>
<dbReference type="RefSeq" id="WP_079440458.1">
    <property type="nucleotide sequence ID" value="NZ_MZGT01000037.1"/>
</dbReference>
<feature type="binding site" evidence="4">
    <location>
        <position position="92"/>
    </location>
    <ligand>
        <name>Zn(2+)</name>
        <dbReference type="ChEBI" id="CHEBI:29105"/>
    </ligand>
</feature>
<dbReference type="GO" id="GO:0008270">
    <property type="term" value="F:zinc ion binding"/>
    <property type="evidence" value="ECO:0007669"/>
    <property type="project" value="UniProtKB-UniRule"/>
</dbReference>
<evidence type="ECO:0000313" key="6">
    <source>
        <dbReference type="Proteomes" id="UP000191056"/>
    </source>
</evidence>
<dbReference type="HAMAP" id="MF_00213">
    <property type="entry name" value="HypA_HybF"/>
    <property type="match status" value="1"/>
</dbReference>
<dbReference type="PANTHER" id="PTHR34535">
    <property type="entry name" value="HYDROGENASE MATURATION FACTOR HYPA"/>
    <property type="match status" value="1"/>
</dbReference>
<protein>
    <recommendedName>
        <fullName evidence="4">Hydrogenase maturation factor HypA</fullName>
    </recommendedName>
</protein>
<accession>A0A1V4IKX6</accession>
<evidence type="ECO:0000256" key="2">
    <source>
        <dbReference type="ARBA" id="ARBA00022723"/>
    </source>
</evidence>
<feature type="binding site" evidence="4">
    <location>
        <position position="2"/>
    </location>
    <ligand>
        <name>Ni(2+)</name>
        <dbReference type="ChEBI" id="CHEBI:49786"/>
    </ligand>
</feature>
<reference evidence="5 6" key="1">
    <citation type="submission" date="2017-03" db="EMBL/GenBank/DDBJ databases">
        <title>Genome sequence of Clostridium chromiireducens DSM 23318.</title>
        <authorList>
            <person name="Poehlein A."/>
            <person name="Daniel R."/>
        </authorList>
    </citation>
    <scope>NUCLEOTIDE SEQUENCE [LARGE SCALE GENOMIC DNA]</scope>
    <source>
        <strain evidence="5 6">DSM 23318</strain>
    </source>
</reference>
<gene>
    <name evidence="4 5" type="primary">hypA</name>
    <name evidence="5" type="ORF">CLCHR_28240</name>
</gene>
<dbReference type="STRING" id="225345.CLCHR_28240"/>
<feature type="binding site" evidence="4">
    <location>
        <position position="76"/>
    </location>
    <ligand>
        <name>Zn(2+)</name>
        <dbReference type="ChEBI" id="CHEBI:29105"/>
    </ligand>
</feature>
<sequence length="117" mass="13233">MHEVSIINGVIDIALEKARENKLKNINKITLKIGDFSGVMKDSLMFAFQSASKETALDNTELIIERVKATGECSNCNIIFEIEHFNKLCPRCNEFCCNILTGYELYIDTIDGDEYDS</sequence>
<dbReference type="InterPro" id="IPR000688">
    <property type="entry name" value="HypA/HybF"/>
</dbReference>
<evidence type="ECO:0000256" key="1">
    <source>
        <dbReference type="ARBA" id="ARBA00022596"/>
    </source>
</evidence>
<evidence type="ECO:0000313" key="5">
    <source>
        <dbReference type="EMBL" id="OPJ60698.1"/>
    </source>
</evidence>
<dbReference type="OrthoDB" id="9800361at2"/>
<dbReference type="GO" id="GO:0051604">
    <property type="term" value="P:protein maturation"/>
    <property type="evidence" value="ECO:0007669"/>
    <property type="project" value="InterPro"/>
</dbReference>
<feature type="binding site" evidence="4">
    <location>
        <position position="73"/>
    </location>
    <ligand>
        <name>Zn(2+)</name>
        <dbReference type="ChEBI" id="CHEBI:29105"/>
    </ligand>
</feature>